<dbReference type="InterPro" id="IPR015422">
    <property type="entry name" value="PyrdxlP-dep_Trfase_small"/>
</dbReference>
<evidence type="ECO:0000256" key="5">
    <source>
        <dbReference type="PIRSR" id="PIRSR017617-1"/>
    </source>
</evidence>
<dbReference type="PIRSF" id="PIRSF017617">
    <property type="entry name" value="Thr_aldolase"/>
    <property type="match status" value="1"/>
</dbReference>
<feature type="modified residue" description="N6-(pyridoxal phosphate)lysine" evidence="5">
    <location>
        <position position="204"/>
    </location>
</feature>
<protein>
    <submittedName>
        <fullName evidence="8">Aminotransferase class I/II-fold pyridoxal phosphate-dependent enzyme</fullName>
    </submittedName>
</protein>
<reference evidence="8" key="1">
    <citation type="submission" date="2022-10" db="EMBL/GenBank/DDBJ databases">
        <title>The complete genomes of actinobacterial strains from the NBC collection.</title>
        <authorList>
            <person name="Joergensen T.S."/>
            <person name="Alvarez Arevalo M."/>
            <person name="Sterndorff E.B."/>
            <person name="Faurdal D."/>
            <person name="Vuksanovic O."/>
            <person name="Mourched A.-S."/>
            <person name="Charusanti P."/>
            <person name="Shaw S."/>
            <person name="Blin K."/>
            <person name="Weber T."/>
        </authorList>
    </citation>
    <scope>NUCLEOTIDE SEQUENCE</scope>
    <source>
        <strain evidence="8">NBC 00180</strain>
    </source>
</reference>
<organism evidence="8">
    <name type="scientific">Streptomyces sp. NBC_00180</name>
    <dbReference type="NCBI Taxonomy" id="2903632"/>
    <lineage>
        <taxon>Bacteria</taxon>
        <taxon>Bacillati</taxon>
        <taxon>Actinomycetota</taxon>
        <taxon>Actinomycetes</taxon>
        <taxon>Kitasatosporales</taxon>
        <taxon>Streptomycetaceae</taxon>
        <taxon>Streptomyces</taxon>
    </lineage>
</organism>
<evidence type="ECO:0000313" key="8">
    <source>
        <dbReference type="EMBL" id="WTP91686.1"/>
    </source>
</evidence>
<evidence type="ECO:0000256" key="1">
    <source>
        <dbReference type="ARBA" id="ARBA00001933"/>
    </source>
</evidence>
<keyword evidence="4" id="KW-0456">Lyase</keyword>
<sequence>MTTHPVDLRSDTVTRPTPGMRRAMATAEVGDDMFGEDPTVRALEDRLADLFGFPGALFVPSGVMANQIALRLLAAPGQEIVCDAEAHILAHEEGSPARYGGIQTRTVSGERGLLSPETVQRILRTGNAYTVGTRAVALEQTHTRAGGTVYPLETLRALRRLTVRSGTAVHIDGARIWNAHAATGTPLSAYGAPVADTLAVCLSKGLGAPAGSVLLTADEHLARARSLRHGLGGGMRQAGILAAAGLHALDHHLERVAEDHDHALLLAEGLREAGCSVRGPETNIVLVDTPGAEDVVRRAAREGVLVTAPGPDVLRLVTHLDVGRRACRRAVEVLMAAVHADRRDKSGPAQTEPAQQRKESEAA</sequence>
<dbReference type="EMBL" id="CP108140">
    <property type="protein sequence ID" value="WTP91686.1"/>
    <property type="molecule type" value="Genomic_DNA"/>
</dbReference>
<dbReference type="FunFam" id="3.40.640.10:FF:000030">
    <property type="entry name" value="Low-specificity L-threonine aldolase"/>
    <property type="match status" value="1"/>
</dbReference>
<keyword evidence="8" id="KW-0032">Aminotransferase</keyword>
<evidence type="ECO:0000256" key="4">
    <source>
        <dbReference type="ARBA" id="ARBA00023239"/>
    </source>
</evidence>
<name>A0AAU1I9V7_9ACTN</name>
<evidence type="ECO:0000256" key="6">
    <source>
        <dbReference type="SAM" id="MobiDB-lite"/>
    </source>
</evidence>
<dbReference type="InterPro" id="IPR015421">
    <property type="entry name" value="PyrdxlP-dep_Trfase_major"/>
</dbReference>
<dbReference type="GO" id="GO:0006545">
    <property type="term" value="P:glycine biosynthetic process"/>
    <property type="evidence" value="ECO:0007669"/>
    <property type="project" value="TreeGrafter"/>
</dbReference>
<dbReference type="InterPro" id="IPR023603">
    <property type="entry name" value="Low_specificity_L-TA-like"/>
</dbReference>
<proteinExistence type="inferred from homology"/>
<dbReference type="NCBIfam" id="NF041359">
    <property type="entry name" value="GntG_guanitoxin"/>
    <property type="match status" value="1"/>
</dbReference>
<dbReference type="GO" id="GO:0006567">
    <property type="term" value="P:L-threonine catabolic process"/>
    <property type="evidence" value="ECO:0007669"/>
    <property type="project" value="TreeGrafter"/>
</dbReference>
<dbReference type="AlphaFoldDB" id="A0AAU1I9V7"/>
<comment type="cofactor">
    <cofactor evidence="1">
        <name>pyridoxal 5'-phosphate</name>
        <dbReference type="ChEBI" id="CHEBI:597326"/>
    </cofactor>
</comment>
<evidence type="ECO:0000256" key="3">
    <source>
        <dbReference type="ARBA" id="ARBA00022898"/>
    </source>
</evidence>
<dbReference type="Pfam" id="PF01212">
    <property type="entry name" value="Beta_elim_lyase"/>
    <property type="match status" value="1"/>
</dbReference>
<keyword evidence="3" id="KW-0663">Pyridoxal phosphate</keyword>
<accession>A0AAU1I9V7</accession>
<dbReference type="Gene3D" id="3.40.640.10">
    <property type="entry name" value="Type I PLP-dependent aspartate aminotransferase-like (Major domain)"/>
    <property type="match status" value="1"/>
</dbReference>
<feature type="region of interest" description="Disordered" evidence="6">
    <location>
        <begin position="340"/>
        <end position="363"/>
    </location>
</feature>
<dbReference type="PANTHER" id="PTHR48097:SF9">
    <property type="entry name" value="L-THREONINE ALDOLASE"/>
    <property type="match status" value="1"/>
</dbReference>
<dbReference type="InterPro" id="IPR001597">
    <property type="entry name" value="ArAA_b-elim_lyase/Thr_aldolase"/>
</dbReference>
<comment type="similarity">
    <text evidence="2">Belongs to the threonine aldolase family.</text>
</comment>
<evidence type="ECO:0000256" key="2">
    <source>
        <dbReference type="ARBA" id="ARBA00006966"/>
    </source>
</evidence>
<feature type="domain" description="Aromatic amino acid beta-eliminating lyase/threonine aldolase" evidence="7">
    <location>
        <begin position="7"/>
        <end position="288"/>
    </location>
</feature>
<evidence type="ECO:0000259" key="7">
    <source>
        <dbReference type="Pfam" id="PF01212"/>
    </source>
</evidence>
<dbReference type="PANTHER" id="PTHR48097">
    <property type="entry name" value="L-THREONINE ALDOLASE-RELATED"/>
    <property type="match status" value="1"/>
</dbReference>
<dbReference type="Gene3D" id="3.90.1150.10">
    <property type="entry name" value="Aspartate Aminotransferase, domain 1"/>
    <property type="match status" value="1"/>
</dbReference>
<keyword evidence="8" id="KW-0808">Transferase</keyword>
<dbReference type="SUPFAM" id="SSF53383">
    <property type="entry name" value="PLP-dependent transferases"/>
    <property type="match status" value="1"/>
</dbReference>
<dbReference type="GO" id="GO:0008483">
    <property type="term" value="F:transaminase activity"/>
    <property type="evidence" value="ECO:0007669"/>
    <property type="project" value="UniProtKB-KW"/>
</dbReference>
<dbReference type="InterPro" id="IPR015424">
    <property type="entry name" value="PyrdxlP-dep_Trfase"/>
</dbReference>
<dbReference type="GO" id="GO:0008732">
    <property type="term" value="F:L-allo-threonine aldolase activity"/>
    <property type="evidence" value="ECO:0007669"/>
    <property type="project" value="TreeGrafter"/>
</dbReference>
<dbReference type="GO" id="GO:0005829">
    <property type="term" value="C:cytosol"/>
    <property type="evidence" value="ECO:0007669"/>
    <property type="project" value="TreeGrafter"/>
</dbReference>
<gene>
    <name evidence="8" type="ORF">OG477_43595</name>
</gene>